<dbReference type="AlphaFoldDB" id="A0A5B0RWL4"/>
<sequence length="72" mass="8392">MVEWDRRNMFTDWFPVSAATNKKPDLRMLRFDATGTVSKYLIFRACTSSSSWSIVTLNRSPSSDWMRKKNAP</sequence>
<evidence type="ECO:0000313" key="2">
    <source>
        <dbReference type="Proteomes" id="UP000325313"/>
    </source>
</evidence>
<evidence type="ECO:0000313" key="1">
    <source>
        <dbReference type="EMBL" id="KAA1129748.1"/>
    </source>
</evidence>
<proteinExistence type="predicted"/>
<gene>
    <name evidence="1" type="ORF">PGTUg99_036274</name>
</gene>
<protein>
    <submittedName>
        <fullName evidence="1">Uncharacterized protein</fullName>
    </submittedName>
</protein>
<dbReference type="EMBL" id="VDEP01000136">
    <property type="protein sequence ID" value="KAA1129748.1"/>
    <property type="molecule type" value="Genomic_DNA"/>
</dbReference>
<name>A0A5B0RWL4_PUCGR</name>
<organism evidence="1 2">
    <name type="scientific">Puccinia graminis f. sp. tritici</name>
    <dbReference type="NCBI Taxonomy" id="56615"/>
    <lineage>
        <taxon>Eukaryota</taxon>
        <taxon>Fungi</taxon>
        <taxon>Dikarya</taxon>
        <taxon>Basidiomycota</taxon>
        <taxon>Pucciniomycotina</taxon>
        <taxon>Pucciniomycetes</taxon>
        <taxon>Pucciniales</taxon>
        <taxon>Pucciniaceae</taxon>
        <taxon>Puccinia</taxon>
    </lineage>
</organism>
<accession>A0A5B0RWL4</accession>
<comment type="caution">
    <text evidence="1">The sequence shown here is derived from an EMBL/GenBank/DDBJ whole genome shotgun (WGS) entry which is preliminary data.</text>
</comment>
<reference evidence="1 2" key="1">
    <citation type="submission" date="2019-05" db="EMBL/GenBank/DDBJ databases">
        <title>Emergence of the Ug99 lineage of the wheat stem rust pathogen through somatic hybridization.</title>
        <authorList>
            <person name="Li F."/>
            <person name="Upadhyaya N.M."/>
            <person name="Sperschneider J."/>
            <person name="Matny O."/>
            <person name="Nguyen-Phuc H."/>
            <person name="Mago R."/>
            <person name="Raley C."/>
            <person name="Miller M.E."/>
            <person name="Silverstein K.A.T."/>
            <person name="Henningsen E."/>
            <person name="Hirsch C.D."/>
            <person name="Visser B."/>
            <person name="Pretorius Z.A."/>
            <person name="Steffenson B.J."/>
            <person name="Schwessinger B."/>
            <person name="Dodds P.N."/>
            <person name="Figueroa M."/>
        </authorList>
    </citation>
    <scope>NUCLEOTIDE SEQUENCE [LARGE SCALE GENOMIC DNA]</scope>
    <source>
        <strain evidence="1 2">Ug99</strain>
    </source>
</reference>
<dbReference type="Proteomes" id="UP000325313">
    <property type="component" value="Unassembled WGS sequence"/>
</dbReference>